<evidence type="ECO:0000313" key="2">
    <source>
        <dbReference type="Proteomes" id="UP000315349"/>
    </source>
</evidence>
<proteinExistence type="predicted"/>
<dbReference type="AlphaFoldDB" id="A0A518GII0"/>
<dbReference type="Gene3D" id="2.60.350.10">
    <property type="entry name" value="Dextranase, N-terminal"/>
    <property type="match status" value="1"/>
</dbReference>
<dbReference type="InterPro" id="IPR011050">
    <property type="entry name" value="Pectin_lyase_fold/virulence"/>
</dbReference>
<dbReference type="Gene3D" id="2.160.20.10">
    <property type="entry name" value="Single-stranded right-handed beta-helix, Pectin lyase-like"/>
    <property type="match status" value="1"/>
</dbReference>
<dbReference type="GO" id="GO:0033904">
    <property type="term" value="F:dextranase activity"/>
    <property type="evidence" value="ECO:0007669"/>
    <property type="project" value="UniProtKB-EC"/>
</dbReference>
<dbReference type="EC" id="3.2.1.11" evidence="1"/>
<keyword evidence="1" id="KW-0326">Glycosidase</keyword>
<dbReference type="EMBL" id="CP036299">
    <property type="protein sequence ID" value="QDV28350.1"/>
    <property type="molecule type" value="Genomic_DNA"/>
</dbReference>
<accession>A0A518GII0</accession>
<dbReference type="Proteomes" id="UP000315349">
    <property type="component" value="Chromosome"/>
</dbReference>
<dbReference type="InterPro" id="IPR012334">
    <property type="entry name" value="Pectin_lyas_fold"/>
</dbReference>
<evidence type="ECO:0000313" key="1">
    <source>
        <dbReference type="EMBL" id="QDV28350.1"/>
    </source>
</evidence>
<organism evidence="1 2">
    <name type="scientific">Planctopirus ephydatiae</name>
    <dbReference type="NCBI Taxonomy" id="2528019"/>
    <lineage>
        <taxon>Bacteria</taxon>
        <taxon>Pseudomonadati</taxon>
        <taxon>Planctomycetota</taxon>
        <taxon>Planctomycetia</taxon>
        <taxon>Planctomycetales</taxon>
        <taxon>Planctomycetaceae</taxon>
        <taxon>Planctopirus</taxon>
    </lineage>
</organism>
<keyword evidence="2" id="KW-1185">Reference proteome</keyword>
<name>A0A518GII0_9PLAN</name>
<sequence>MGIPEITAAWRICEACLLRAASMALFCELQAWHKNASDLQNFEFLETSLRVARPCGTFSMIDSSKILRPDTTTMISQALRLATFSIMILQCVMVLGEESLIIESAVPGLAPSSHYVVRVRPAGTDLPWQEAYVWETVCKQVDRKTDAYFDTLAGWSHSYVNFETSIAVEVEISRVDGQPIRTAAVHPQRKASACVIVDGKAIVTLEKPCLVAVDINGQMDEQDTGKGYKGPPIHTISIFANPPLLNKPHADEAGVYCVQPGQQPPTGGDWKTLYFLPGVHDIGPGYQLHAHCQYYIPGNAIVYGTFSNQTWGAGHHIRIFGMGTLSGARLKHPEYVSPELSQAQQKQYRPIEIVGTTDTQVEGITIADSATHSLMLIHPYKKDHPNAVRWTKIFTWRANGDGINPFGNTLIEDCFIRTQDDSLYVSGLGIRRTVLWNDANGSSFVLSSLPELTDRQLIVEDCDVIYSRAKWHHWSGGRVFNMRGEGGGAAGRGVIFRNINIEDPRPTLQQFFVCMTMPEPYSRHGESRSAGDLAGVLFQNISIAAPSVLGEPQLLWGAPNARIRNLRFENLTVSGQPILDASFFKINADVDGLTFEKTTPLVP</sequence>
<reference evidence="1 2" key="1">
    <citation type="submission" date="2019-02" db="EMBL/GenBank/DDBJ databases">
        <title>Deep-cultivation of Planctomycetes and their phenomic and genomic characterization uncovers novel biology.</title>
        <authorList>
            <person name="Wiegand S."/>
            <person name="Jogler M."/>
            <person name="Boedeker C."/>
            <person name="Pinto D."/>
            <person name="Vollmers J."/>
            <person name="Rivas-Marin E."/>
            <person name="Kohn T."/>
            <person name="Peeters S.H."/>
            <person name="Heuer A."/>
            <person name="Rast P."/>
            <person name="Oberbeckmann S."/>
            <person name="Bunk B."/>
            <person name="Jeske O."/>
            <person name="Meyerdierks A."/>
            <person name="Storesund J.E."/>
            <person name="Kallscheuer N."/>
            <person name="Luecker S."/>
            <person name="Lage O.M."/>
            <person name="Pohl T."/>
            <person name="Merkel B.J."/>
            <person name="Hornburger P."/>
            <person name="Mueller R.-W."/>
            <person name="Bruemmer F."/>
            <person name="Labrenz M."/>
            <person name="Spormann A.M."/>
            <person name="Op den Camp H."/>
            <person name="Overmann J."/>
            <person name="Amann R."/>
            <person name="Jetten M.S.M."/>
            <person name="Mascher T."/>
            <person name="Medema M.H."/>
            <person name="Devos D.P."/>
            <person name="Kaster A.-K."/>
            <person name="Ovreas L."/>
            <person name="Rohde M."/>
            <person name="Galperin M.Y."/>
            <person name="Jogler C."/>
        </authorList>
    </citation>
    <scope>NUCLEOTIDE SEQUENCE [LARGE SCALE GENOMIC DNA]</scope>
    <source>
        <strain evidence="1 2">Spb1</strain>
    </source>
</reference>
<dbReference type="InterPro" id="IPR035953">
    <property type="entry name" value="Dextranase_N-ter"/>
</dbReference>
<dbReference type="SUPFAM" id="SSF51126">
    <property type="entry name" value="Pectin lyase-like"/>
    <property type="match status" value="1"/>
</dbReference>
<protein>
    <submittedName>
        <fullName evidence="1">Dextranase</fullName>
        <ecNumber evidence="1">3.2.1.11</ecNumber>
    </submittedName>
</protein>
<gene>
    <name evidence="1" type="ORF">Spb1_02130</name>
</gene>
<keyword evidence="1" id="KW-0378">Hydrolase</keyword>
<dbReference type="KEGG" id="peh:Spb1_02130"/>